<evidence type="ECO:0000313" key="1">
    <source>
        <dbReference type="EMBL" id="AYV83577.1"/>
    </source>
</evidence>
<reference evidence="1" key="1">
    <citation type="submission" date="2018-10" db="EMBL/GenBank/DDBJ databases">
        <title>Hidden diversity of soil giant viruses.</title>
        <authorList>
            <person name="Schulz F."/>
            <person name="Alteio L."/>
            <person name="Goudeau D."/>
            <person name="Ryan E.M."/>
            <person name="Malmstrom R.R."/>
            <person name="Blanchard J."/>
            <person name="Woyke T."/>
        </authorList>
    </citation>
    <scope>NUCLEOTIDE SEQUENCE</scope>
    <source>
        <strain evidence="1">HYV1</strain>
    </source>
</reference>
<name>A0A3G5A8H7_9VIRU</name>
<sequence length="450" mass="51929">MDSGLNFICPVTVLAKSELVLRTSMGSLVSYGESYYVITTFNAIKNNLEIEVQINKIYKMKLFYSIEPYDFTILRFSDPVNFEIEGDLKFQMEVDRATDVLGEGVRVRCEYDSTIVGCVRSELFPPIPLIVVRMESSALSGSLVMSKNNILGMVTYNIDKVVYALSAYCIVSFFMMGIKGEKIRGICVSSKVCEFENKIGHYITKSYPAIKYDTNRKKISFRKDDLIETIDELNFNENGDLYLKDLAMYVPLDTYIALRGKEYYGMVFHRRKGADYKLIDIKIAPVAIEKYLRIHLEYAPRVIKYRGLEITEFSEQLYQDYVAKGIKLAGYVEDYYTECFAPRRDRDNDSQKLVVVKGIDYSAISQNIAERYKFLGLPLIAEHHDDSTLKYYMAIITKINNKKIIDLEDLEKQLFKNKSEASPNILLRFALYYKKSFNILYDHTGEIEVS</sequence>
<gene>
    <name evidence="1" type="ORF">Hyperionvirus8_61</name>
</gene>
<protein>
    <submittedName>
        <fullName evidence="1">Uncharacterized protein</fullName>
    </submittedName>
</protein>
<dbReference type="EMBL" id="MK072390">
    <property type="protein sequence ID" value="AYV83577.1"/>
    <property type="molecule type" value="Genomic_DNA"/>
</dbReference>
<organism evidence="1">
    <name type="scientific">Hyperionvirus sp</name>
    <dbReference type="NCBI Taxonomy" id="2487770"/>
    <lineage>
        <taxon>Viruses</taxon>
        <taxon>Varidnaviria</taxon>
        <taxon>Bamfordvirae</taxon>
        <taxon>Nucleocytoviricota</taxon>
        <taxon>Megaviricetes</taxon>
        <taxon>Imitervirales</taxon>
        <taxon>Mimiviridae</taxon>
        <taxon>Klosneuvirinae</taxon>
    </lineage>
</organism>
<proteinExistence type="predicted"/>
<accession>A0A3G5A8H7</accession>